<evidence type="ECO:0000313" key="1">
    <source>
        <dbReference type="EMBL" id="WGM00083.1"/>
    </source>
</evidence>
<protein>
    <submittedName>
        <fullName evidence="1">Uncharacterized protein</fullName>
    </submittedName>
</protein>
<dbReference type="EMBL" id="CP123504">
    <property type="protein sequence ID" value="WGM00083.1"/>
    <property type="molecule type" value="Genomic_DNA"/>
</dbReference>
<accession>A0AA95KC59</accession>
<dbReference type="Proteomes" id="UP001177595">
    <property type="component" value="Chromosome"/>
</dbReference>
<organism evidence="1 2">
    <name type="scientific">Arsenophonus nasoniae</name>
    <name type="common">son-killer infecting Nasonia vitripennis</name>
    <dbReference type="NCBI Taxonomy" id="638"/>
    <lineage>
        <taxon>Bacteria</taxon>
        <taxon>Pseudomonadati</taxon>
        <taxon>Pseudomonadota</taxon>
        <taxon>Gammaproteobacteria</taxon>
        <taxon>Enterobacterales</taxon>
        <taxon>Morganellaceae</taxon>
        <taxon>Arsenophonus</taxon>
    </lineage>
</organism>
<name>A0AA95KC59_9GAMM</name>
<dbReference type="AlphaFoldDB" id="A0AA95KC59"/>
<dbReference type="RefSeq" id="WP_280623673.1">
    <property type="nucleotide sequence ID" value="NZ_CP123504.1"/>
</dbReference>
<evidence type="ECO:0000313" key="2">
    <source>
        <dbReference type="Proteomes" id="UP001177595"/>
    </source>
</evidence>
<proteinExistence type="predicted"/>
<reference evidence="1" key="1">
    <citation type="submission" date="2023-04" db="EMBL/GenBank/DDBJ databases">
        <title>Genome dynamics across the evolutionary transition to endosymbiosis.</title>
        <authorList>
            <person name="Siozios S."/>
            <person name="Nadal-Jimenez P."/>
            <person name="Azagi T."/>
            <person name="Sprong H."/>
            <person name="Frost C.L."/>
            <person name="Parratt S.R."/>
            <person name="Taylor G."/>
            <person name="Brettell L."/>
            <person name="Lew K.C."/>
            <person name="Croft L."/>
            <person name="King K.C."/>
            <person name="Brockhurst M.A."/>
            <person name="Hypsa V."/>
            <person name="Novakova E."/>
            <person name="Darby A.C."/>
            <person name="Hurst G.D.D."/>
        </authorList>
    </citation>
    <scope>NUCLEOTIDE SEQUENCE</scope>
    <source>
        <strain evidence="1">APv</strain>
    </source>
</reference>
<gene>
    <name evidence="1" type="ORF">QE210_09220</name>
</gene>
<sequence>MSYNHATMPISLTSYKKLNPDREFIVINLYPVSKEINSINNSAQRLANNIKFNNGGLGCEKNIISMLPNFSVFLDTHLHNAFITAKNAENGLQQGELPSANLYSVPFDGIREKEPIYHIPNDDIAKQKFINNQAPYSVIGDALNNGEVYYDAQRYATVGEQAHIYDEIDNAAGEEAHIYEAVYDSAVGEETHIYETVDDGVVADEAHIYEAVDGSIVGDEPIYEEIDNYTREAETEHLNSKKEINLSKPNNLSPIEKKVFTEVELNNERKKITRLAEQTFAPPRSFITRLTSSIWNALFGAKNESVVISKDKLVTDAMRVNIEGICNALNKQINNGEVDGLFRKEPAKATYDKNSPKQLVEVFNSDKCYSDPIGLAWMIKHYIAESLPKITIKEFNDSNNQAEFKDILDNKINQIECNITRENIKNCFVAIKETLNAAEKLETAKKLLEKNLISAKEFNLSKEFDLAKVSLTKKLNVDKKLLDNGLEVHEHKDDKKIIINSTLTKDSIIGSMLTAFIAKSADPIAELNFMRDKQSEFSNLMAKYVANNY</sequence>